<name>K6WU63_9MICO</name>
<dbReference type="OrthoDB" id="9792527at2"/>
<keyword evidence="6" id="KW-1185">Reference proteome</keyword>
<dbReference type="EMBL" id="BAHD01000066">
    <property type="protein sequence ID" value="GAB97361.1"/>
    <property type="molecule type" value="Genomic_DNA"/>
</dbReference>
<dbReference type="eggNOG" id="COG1733">
    <property type="taxonomic scope" value="Bacteria"/>
</dbReference>
<feature type="domain" description="HTH hxlR-type" evidence="4">
    <location>
        <begin position="12"/>
        <end position="107"/>
    </location>
</feature>
<gene>
    <name evidence="5" type="ORF">KILIM_066_00010</name>
</gene>
<evidence type="ECO:0000256" key="3">
    <source>
        <dbReference type="ARBA" id="ARBA00023163"/>
    </source>
</evidence>
<dbReference type="PANTHER" id="PTHR33204">
    <property type="entry name" value="TRANSCRIPTIONAL REGULATOR, MARR FAMILY"/>
    <property type="match status" value="1"/>
</dbReference>
<evidence type="ECO:0000256" key="1">
    <source>
        <dbReference type="ARBA" id="ARBA00023015"/>
    </source>
</evidence>
<dbReference type="RefSeq" id="WP_006593893.1">
    <property type="nucleotide sequence ID" value="NZ_BAHD01000066.1"/>
</dbReference>
<accession>K6WU63</accession>
<keyword evidence="1" id="KW-0805">Transcription regulation</keyword>
<proteinExistence type="predicted"/>
<dbReference type="GO" id="GO:0003677">
    <property type="term" value="F:DNA binding"/>
    <property type="evidence" value="ECO:0007669"/>
    <property type="project" value="UniProtKB-KW"/>
</dbReference>
<protein>
    <submittedName>
        <fullName evidence="5">Putative HxlR family transcriptional regulator</fullName>
    </submittedName>
</protein>
<dbReference type="AlphaFoldDB" id="K6WU63"/>
<dbReference type="InterPro" id="IPR002577">
    <property type="entry name" value="HTH_HxlR"/>
</dbReference>
<dbReference type="PANTHER" id="PTHR33204:SF18">
    <property type="entry name" value="TRANSCRIPTIONAL REGULATORY PROTEIN"/>
    <property type="match status" value="1"/>
</dbReference>
<dbReference type="Proteomes" id="UP000008366">
    <property type="component" value="Unassembled WGS sequence"/>
</dbReference>
<dbReference type="InterPro" id="IPR036390">
    <property type="entry name" value="WH_DNA-bd_sf"/>
</dbReference>
<evidence type="ECO:0000256" key="2">
    <source>
        <dbReference type="ARBA" id="ARBA00023125"/>
    </source>
</evidence>
<dbReference type="SUPFAM" id="SSF46785">
    <property type="entry name" value="Winged helix' DNA-binding domain"/>
    <property type="match status" value="1"/>
</dbReference>
<comment type="caution">
    <text evidence="5">The sequence shown here is derived from an EMBL/GenBank/DDBJ whole genome shotgun (WGS) entry which is preliminary data.</text>
</comment>
<reference evidence="5 6" key="1">
    <citation type="submission" date="2012-08" db="EMBL/GenBank/DDBJ databases">
        <title>Whole genome shotgun sequence of Kineosphaera limosa NBRC 100340.</title>
        <authorList>
            <person name="Yoshida I."/>
            <person name="Isaki S."/>
            <person name="Hosoyama A."/>
            <person name="Tsuchikane K."/>
            <person name="Katsumata H."/>
            <person name="Ando Y."/>
            <person name="Ohji S."/>
            <person name="Hamada M."/>
            <person name="Tamura T."/>
            <person name="Yamazoe A."/>
            <person name="Yamazaki S."/>
            <person name="Fujita N."/>
        </authorList>
    </citation>
    <scope>NUCLEOTIDE SEQUENCE [LARGE SCALE GENOMIC DNA]</scope>
    <source>
        <strain evidence="5 6">NBRC 100340</strain>
    </source>
</reference>
<dbReference type="Pfam" id="PF01638">
    <property type="entry name" value="HxlR"/>
    <property type="match status" value="1"/>
</dbReference>
<feature type="non-terminal residue" evidence="5">
    <location>
        <position position="133"/>
    </location>
</feature>
<evidence type="ECO:0000259" key="4">
    <source>
        <dbReference type="PROSITE" id="PS51118"/>
    </source>
</evidence>
<sequence>MALPREYTTQSCPLARSLEILGERWTLLIVRDLFFGVTRFGDLQVHLDIPRAVLTARLALLTEAGIAARRPYASGRYEHVLTQAGQELWPIVHDLMRWADRHLAPDGPVRLFAHAECGQVLADDGSCGRCGVR</sequence>
<evidence type="ECO:0000313" key="5">
    <source>
        <dbReference type="EMBL" id="GAB97361.1"/>
    </source>
</evidence>
<dbReference type="InterPro" id="IPR036388">
    <property type="entry name" value="WH-like_DNA-bd_sf"/>
</dbReference>
<dbReference type="Gene3D" id="1.10.10.10">
    <property type="entry name" value="Winged helix-like DNA-binding domain superfamily/Winged helix DNA-binding domain"/>
    <property type="match status" value="1"/>
</dbReference>
<keyword evidence="3" id="KW-0804">Transcription</keyword>
<organism evidence="5 6">
    <name type="scientific">Kineosphaera limosa NBRC 100340</name>
    <dbReference type="NCBI Taxonomy" id="1184609"/>
    <lineage>
        <taxon>Bacteria</taxon>
        <taxon>Bacillati</taxon>
        <taxon>Actinomycetota</taxon>
        <taxon>Actinomycetes</taxon>
        <taxon>Micrococcales</taxon>
        <taxon>Dermatophilaceae</taxon>
        <taxon>Kineosphaera</taxon>
    </lineage>
</organism>
<dbReference type="PROSITE" id="PS51118">
    <property type="entry name" value="HTH_HXLR"/>
    <property type="match status" value="1"/>
</dbReference>
<evidence type="ECO:0000313" key="6">
    <source>
        <dbReference type="Proteomes" id="UP000008366"/>
    </source>
</evidence>
<dbReference type="STRING" id="1184609.KILIM_066_00010"/>
<keyword evidence="2" id="KW-0238">DNA-binding</keyword>